<protein>
    <submittedName>
        <fullName evidence="5">Helix-turn-helix domain-containing protein</fullName>
    </submittedName>
</protein>
<dbReference type="OrthoDB" id="27447at2157"/>
<dbReference type="InterPro" id="IPR007050">
    <property type="entry name" value="HTH_bacterioopsin"/>
</dbReference>
<evidence type="ECO:0000313" key="6">
    <source>
        <dbReference type="Proteomes" id="UP000509667"/>
    </source>
</evidence>
<dbReference type="EMBL" id="CP058910">
    <property type="protein sequence ID" value="QLH75898.1"/>
    <property type="molecule type" value="Genomic_DNA"/>
</dbReference>
<keyword evidence="1" id="KW-0805">Transcription regulation</keyword>
<evidence type="ECO:0000259" key="3">
    <source>
        <dbReference type="Pfam" id="PF04967"/>
    </source>
</evidence>
<feature type="domain" description="HTH bat-type" evidence="3">
    <location>
        <begin position="170"/>
        <end position="221"/>
    </location>
</feature>
<dbReference type="InterPro" id="IPR013324">
    <property type="entry name" value="RNA_pol_sigma_r3/r4-like"/>
</dbReference>
<dbReference type="KEGG" id="hrr:HZS55_00635"/>
<accession>A0A7D5P2T2</accession>
<dbReference type="Proteomes" id="UP000509667">
    <property type="component" value="Chromosome"/>
</dbReference>
<dbReference type="Pfam" id="PF24278">
    <property type="entry name" value="HVO_0513_N"/>
    <property type="match status" value="1"/>
</dbReference>
<dbReference type="SUPFAM" id="SSF88659">
    <property type="entry name" value="Sigma3 and sigma4 domains of RNA polymerase sigma factors"/>
    <property type="match status" value="1"/>
</dbReference>
<dbReference type="InterPro" id="IPR056493">
    <property type="entry name" value="HVO_0513_N"/>
</dbReference>
<evidence type="ECO:0000313" key="5">
    <source>
        <dbReference type="EMBL" id="QLH75898.1"/>
    </source>
</evidence>
<organism evidence="5 6">
    <name type="scientific">Halosimplex rubrum</name>
    <dbReference type="NCBI Taxonomy" id="869889"/>
    <lineage>
        <taxon>Archaea</taxon>
        <taxon>Methanobacteriati</taxon>
        <taxon>Methanobacteriota</taxon>
        <taxon>Stenosarchaea group</taxon>
        <taxon>Halobacteria</taxon>
        <taxon>Halobacteriales</taxon>
        <taxon>Haloarculaceae</taxon>
        <taxon>Halosimplex</taxon>
    </lineage>
</organism>
<keyword evidence="6" id="KW-1185">Reference proteome</keyword>
<dbReference type="PANTHER" id="PTHR34236">
    <property type="entry name" value="DIMETHYL SULFOXIDE REDUCTASE TRANSCRIPTIONAL ACTIVATOR"/>
    <property type="match status" value="1"/>
</dbReference>
<sequence length="232" mass="23993">MKHVRVTASVDGSRAPPLFDRLANAAAVDRARVIDWNLVADEAMILLAVDGDPAPLVDAALDTSGVERCETTGQGAGGAGDDADGAAPRVLLRVERSAVPIFGCLAGALESGGLIVRTPVVFREGAIHATIVGDPGPLQTAFERRGDDIDVRIDEISSTPAASESADGSLSDRQREALVVATELGYYEHPREATHADVAAVLGCSAQTAGEHLRRAEAKLADAALDEVGPAV</sequence>
<feature type="domain" description="HVO-0513-like N-terminal" evidence="4">
    <location>
        <begin position="17"/>
        <end position="157"/>
    </location>
</feature>
<dbReference type="RefSeq" id="WP_179909844.1">
    <property type="nucleotide sequence ID" value="NZ_CP058910.1"/>
</dbReference>
<evidence type="ECO:0000256" key="2">
    <source>
        <dbReference type="ARBA" id="ARBA00023163"/>
    </source>
</evidence>
<proteinExistence type="predicted"/>
<dbReference type="Gene3D" id="1.10.10.10">
    <property type="entry name" value="Winged helix-like DNA-binding domain superfamily/Winged helix DNA-binding domain"/>
    <property type="match status" value="1"/>
</dbReference>
<evidence type="ECO:0000256" key="1">
    <source>
        <dbReference type="ARBA" id="ARBA00023015"/>
    </source>
</evidence>
<reference evidence="5 6" key="1">
    <citation type="submission" date="2020-07" db="EMBL/GenBank/DDBJ databases">
        <title>Halosimplex pelagicum sp. nov. and Halosimplex rubrum sp. nov., isolated from salted brown alga Laminaria, and emended description of the genus Halosimplex.</title>
        <authorList>
            <person name="Cui H."/>
        </authorList>
    </citation>
    <scope>NUCLEOTIDE SEQUENCE [LARGE SCALE GENOMIC DNA]</scope>
    <source>
        <strain evidence="5 6">R27</strain>
    </source>
</reference>
<dbReference type="AlphaFoldDB" id="A0A7D5P2T2"/>
<dbReference type="PANTHER" id="PTHR34236:SF1">
    <property type="entry name" value="DIMETHYL SULFOXIDE REDUCTASE TRANSCRIPTIONAL ACTIVATOR"/>
    <property type="match status" value="1"/>
</dbReference>
<dbReference type="Pfam" id="PF04967">
    <property type="entry name" value="HTH_10"/>
    <property type="match status" value="1"/>
</dbReference>
<keyword evidence="2" id="KW-0804">Transcription</keyword>
<gene>
    <name evidence="5" type="ORF">HZS55_00635</name>
</gene>
<name>A0A7D5P2T2_9EURY</name>
<dbReference type="InterPro" id="IPR036388">
    <property type="entry name" value="WH-like_DNA-bd_sf"/>
</dbReference>
<evidence type="ECO:0000259" key="4">
    <source>
        <dbReference type="Pfam" id="PF24278"/>
    </source>
</evidence>
<dbReference type="GeneID" id="56076324"/>